<reference evidence="2 3" key="1">
    <citation type="submission" date="2019-02" db="EMBL/GenBank/DDBJ databases">
        <title>Deep-cultivation of Planctomycetes and their phenomic and genomic characterization uncovers novel biology.</title>
        <authorList>
            <person name="Wiegand S."/>
            <person name="Jogler M."/>
            <person name="Boedeker C."/>
            <person name="Pinto D."/>
            <person name="Vollmers J."/>
            <person name="Rivas-Marin E."/>
            <person name="Kohn T."/>
            <person name="Peeters S.H."/>
            <person name="Heuer A."/>
            <person name="Rast P."/>
            <person name="Oberbeckmann S."/>
            <person name="Bunk B."/>
            <person name="Jeske O."/>
            <person name="Meyerdierks A."/>
            <person name="Storesund J.E."/>
            <person name="Kallscheuer N."/>
            <person name="Luecker S."/>
            <person name="Lage O.M."/>
            <person name="Pohl T."/>
            <person name="Merkel B.J."/>
            <person name="Hornburger P."/>
            <person name="Mueller R.-W."/>
            <person name="Bruemmer F."/>
            <person name="Labrenz M."/>
            <person name="Spormann A.M."/>
            <person name="Op Den Camp H."/>
            <person name="Overmann J."/>
            <person name="Amann R."/>
            <person name="Jetten M.S.M."/>
            <person name="Mascher T."/>
            <person name="Medema M.H."/>
            <person name="Devos D.P."/>
            <person name="Kaster A.-K."/>
            <person name="Ovreas L."/>
            <person name="Rohde M."/>
            <person name="Galperin M.Y."/>
            <person name="Jogler C."/>
        </authorList>
    </citation>
    <scope>NUCLEOTIDE SEQUENCE [LARGE SCALE GENOMIC DNA]</scope>
    <source>
        <strain evidence="2 3">Pan54</strain>
    </source>
</reference>
<protein>
    <recommendedName>
        <fullName evidence="4">AAA+ ATPase domain-containing protein</fullName>
    </recommendedName>
</protein>
<evidence type="ECO:0000313" key="2">
    <source>
        <dbReference type="EMBL" id="TWT64230.1"/>
    </source>
</evidence>
<comment type="caution">
    <text evidence="2">The sequence shown here is derived from an EMBL/GenBank/DDBJ whole genome shotgun (WGS) entry which is preliminary data.</text>
</comment>
<gene>
    <name evidence="2" type="ORF">Pan54_49910</name>
</gene>
<dbReference type="AlphaFoldDB" id="A0A5C5XMQ2"/>
<dbReference type="RefSeq" id="WP_165441949.1">
    <property type="nucleotide sequence ID" value="NZ_SJPG01000001.1"/>
</dbReference>
<sequence>MIAENLQTENIEQIDWNNDPDLKDPDSYDSSSIDVFEQDEALQQTIAVLLIKNGGPLLAGFCKAGISPKSFVNNTHALLAEVAVSYFEEFGDVPPREVVVNEIKEKLKDDKNALYYLADVKTLYDYFEPNVSSLEYCQKKLAEFQRLSLIKKGISEYIKKPHSIESAETLLQSVSEAVSVSCVDVEADSYALGDRIDNVRPEWLVSKLIRRNQISCMFGSPGCRKTWLAIDLALSVATGTDFLGSIPCKKGKVWYIAAEGADDFELRAEAIIRGRGIERPSGADFQYRFIPYDFSSEAAVNQCIKHIENSISNADLIVIDTLSKNFSGDGDNNKEIGKFINSIEKLRLKTGAHIMTVHHTGWSQTERERGASNLRGGIDTSILVDSDQQKSTLVCKKQKSGIEFDDICVKFGLQILEDYLQDGEAVTGLVGYFDNSTDDDQFTHCVLAAFGDEVELNQSELVDRVKADWLSRTGANLGVNKTRKMLDDLSATGSTIVKKKGLNNASIYSLIGGNPVLQSSI</sequence>
<accession>A0A5C5XMQ2</accession>
<dbReference type="SUPFAM" id="SSF52540">
    <property type="entry name" value="P-loop containing nucleoside triphosphate hydrolases"/>
    <property type="match status" value="1"/>
</dbReference>
<proteinExistence type="predicted"/>
<feature type="compositionally biased region" description="Polar residues" evidence="1">
    <location>
        <begin position="1"/>
        <end position="11"/>
    </location>
</feature>
<keyword evidence="3" id="KW-1185">Reference proteome</keyword>
<feature type="region of interest" description="Disordered" evidence="1">
    <location>
        <begin position="1"/>
        <end position="29"/>
    </location>
</feature>
<dbReference type="InterPro" id="IPR027417">
    <property type="entry name" value="P-loop_NTPase"/>
</dbReference>
<dbReference type="Gene3D" id="3.40.50.300">
    <property type="entry name" value="P-loop containing nucleotide triphosphate hydrolases"/>
    <property type="match status" value="1"/>
</dbReference>
<dbReference type="Proteomes" id="UP000316095">
    <property type="component" value="Unassembled WGS sequence"/>
</dbReference>
<evidence type="ECO:0000256" key="1">
    <source>
        <dbReference type="SAM" id="MobiDB-lite"/>
    </source>
</evidence>
<dbReference type="Pfam" id="PF13481">
    <property type="entry name" value="AAA_25"/>
    <property type="match status" value="1"/>
</dbReference>
<evidence type="ECO:0008006" key="4">
    <source>
        <dbReference type="Google" id="ProtNLM"/>
    </source>
</evidence>
<evidence type="ECO:0000313" key="3">
    <source>
        <dbReference type="Proteomes" id="UP000316095"/>
    </source>
</evidence>
<name>A0A5C5XMQ2_9PLAN</name>
<organism evidence="2 3">
    <name type="scientific">Rubinisphaera italica</name>
    <dbReference type="NCBI Taxonomy" id="2527969"/>
    <lineage>
        <taxon>Bacteria</taxon>
        <taxon>Pseudomonadati</taxon>
        <taxon>Planctomycetota</taxon>
        <taxon>Planctomycetia</taxon>
        <taxon>Planctomycetales</taxon>
        <taxon>Planctomycetaceae</taxon>
        <taxon>Rubinisphaera</taxon>
    </lineage>
</organism>
<dbReference type="EMBL" id="SJPG01000001">
    <property type="protein sequence ID" value="TWT64230.1"/>
    <property type="molecule type" value="Genomic_DNA"/>
</dbReference>